<name>H9U9R9_FERPD</name>
<dbReference type="InterPro" id="IPR019554">
    <property type="entry name" value="Soluble_ligand-bd"/>
</dbReference>
<evidence type="ECO:0000256" key="1">
    <source>
        <dbReference type="ARBA" id="ARBA00022729"/>
    </source>
</evidence>
<keyword evidence="1" id="KW-0732">Signal</keyword>
<feature type="domain" description="Polysaccharide export protein N-terminal" evidence="2">
    <location>
        <begin position="19"/>
        <end position="89"/>
    </location>
</feature>
<dbReference type="Gene3D" id="3.30.1950.10">
    <property type="entry name" value="wza like domain"/>
    <property type="match status" value="1"/>
</dbReference>
<dbReference type="EMBL" id="CP003260">
    <property type="protein sequence ID" value="AFG34262.1"/>
    <property type="molecule type" value="Genomic_DNA"/>
</dbReference>
<dbReference type="Proteomes" id="UP000007384">
    <property type="component" value="Chromosome"/>
</dbReference>
<evidence type="ECO:0000313" key="5">
    <source>
        <dbReference type="Proteomes" id="UP000007384"/>
    </source>
</evidence>
<dbReference type="InterPro" id="IPR003715">
    <property type="entry name" value="Poly_export_N"/>
</dbReference>
<dbReference type="PANTHER" id="PTHR33619">
    <property type="entry name" value="POLYSACCHARIDE EXPORT PROTEIN GFCE-RELATED"/>
    <property type="match status" value="1"/>
</dbReference>
<evidence type="ECO:0000259" key="3">
    <source>
        <dbReference type="Pfam" id="PF10531"/>
    </source>
</evidence>
<accession>H9U9R9</accession>
<dbReference type="GO" id="GO:0015159">
    <property type="term" value="F:polysaccharide transmembrane transporter activity"/>
    <property type="evidence" value="ECO:0007669"/>
    <property type="project" value="InterPro"/>
</dbReference>
<dbReference type="Pfam" id="PF10531">
    <property type="entry name" value="SLBB"/>
    <property type="match status" value="1"/>
</dbReference>
<dbReference type="STRING" id="771875.Ferpe_0100"/>
<proteinExistence type="predicted"/>
<organism evidence="4 5">
    <name type="scientific">Fervidobacterium pennivorans (strain DSM 9078 / Ven5)</name>
    <dbReference type="NCBI Taxonomy" id="771875"/>
    <lineage>
        <taxon>Bacteria</taxon>
        <taxon>Thermotogati</taxon>
        <taxon>Thermotogota</taxon>
        <taxon>Thermotogae</taxon>
        <taxon>Thermotogales</taxon>
        <taxon>Fervidobacteriaceae</taxon>
        <taxon>Fervidobacterium</taxon>
    </lineage>
</organism>
<feature type="domain" description="Soluble ligand binding" evidence="3">
    <location>
        <begin position="1037"/>
        <end position="1091"/>
    </location>
</feature>
<dbReference type="Pfam" id="PF02563">
    <property type="entry name" value="Poly_export"/>
    <property type="match status" value="1"/>
</dbReference>
<gene>
    <name evidence="4" type="ordered locus">Ferpe_0100</name>
</gene>
<dbReference type="eggNOG" id="COG1596">
    <property type="taxonomic scope" value="Bacteria"/>
</dbReference>
<reference evidence="4" key="1">
    <citation type="submission" date="2012-03" db="EMBL/GenBank/DDBJ databases">
        <title>Complete sequence of Fervidobacterium pennivorans DSM 9078.</title>
        <authorList>
            <consortium name="US DOE Joint Genome Institute"/>
            <person name="Lucas S."/>
            <person name="Han J."/>
            <person name="Lapidus A."/>
            <person name="Cheng J.-F."/>
            <person name="Goodwin L."/>
            <person name="Pitluck S."/>
            <person name="Peters L."/>
            <person name="Ovchinnikova G."/>
            <person name="Lu M."/>
            <person name="Detter J.C."/>
            <person name="Han C."/>
            <person name="Tapia R."/>
            <person name="Land M."/>
            <person name="Hauser L."/>
            <person name="Kyrpides N."/>
            <person name="Ivanova N."/>
            <person name="Pagani I."/>
            <person name="Noll K.M."/>
            <person name="Woyke T."/>
        </authorList>
    </citation>
    <scope>NUCLEOTIDE SEQUENCE</scope>
    <source>
        <strain evidence="4">DSM 9078</strain>
    </source>
</reference>
<sequence length="1148" mass="128274">MKKVFIGTILLLTLTTIFAYAVRVGDTIAIEVFGQPQFSRTVKVAFDGTIPYPYAGNVKVVGFTTDQIKSIIEQTVRRFIKDPVVTVYVVDYGPMYVYLQGAINRIFDISNYKEVTLTQLFALLGLSPSSEIDFETIQLRRAGKTQTLNMLSYFYDGTITDDPKLQEGDVIYFPPLKYSQTIQVSGAYTYIGRYEPGMTLKTLILRLGTLDKEKAVLESSYLTVSGKTIVVNLEDVISGKIDYPILSGSSLYIPKREERFIYVVGFVPSPGPKTFLSTEPLTLAYALAKSGGISPDNEKWIEKITITTPDGKTREYKPDIIKSSENLLLQTGSIVNVVKYPEFKVYLTGDFSTGVIVFEPTEPKTLKTLLTKVGGLKTDQLKWIEWIKINNKLVDLAKLDDYTLSNNDSVEIKKYPEFRVYVTGDYKPGIVSFEPDEPKTLEGLLTKLGGIPVNEQKWIESVTINGQPADISKAASYMLNNGDKVEIRRYAEFKIYLSGDFETGVINFEPQEPKTLKTLLTKIGGLKTDQLKWIESIKINDKAIELSKLETYTLRNGDSVEIKKYPEFYAYVQGYANAKGKIVFEPQEPKTLKTLINKIGLTSPDVENEGQAIINNATAVALKDVVYSNKDVPLSLGDTVLISYEPFLVYVTGSGMPGVVQLSYYEPKTLSYIFKKLVNTPENIEQVTLVRNGKETVYSPNDLLYGLKDSVIERNDTVVFKQAHVNAVYLIGDVSSYVSFALNEPITIQRILAKVGLSDFRRIESITLDGTNVNFTSDISIPKGAILNVQLKKPVFVTAMGYIRNTGRVQFDYYETPDLKTLFAKLGGLIVGPENYYASDKVLVIREGKLIGQFDAENIFKGIENAELKDGDFVYVTQKDPNQVYVFGKGVPNGLFKFTQGEEFDLRTLIGKLGGIKEGVSRKLTIVTGDKVESIKWDEYTNFKLTSNSIILFDVDKENYVYIIRQDGRPDMIYTDKPTTLYEILTKVGIDKNYRKIELTRGTEKQTLELKDLAQARGYNVYPGDIVRVLDVLQNYAFVFGEVNQPGIIKLTEGMTVLQAILLSGSFTQKAAPSSVWLYKGGVEGKPIQVDLSATVSGGVIKFNPVVENGDIIFVPSDPWRSALDWLPVITSLLGFYTYTTNLFGGSK</sequence>
<dbReference type="Gene3D" id="3.10.560.10">
    <property type="entry name" value="Outer membrane lipoprotein wza domain like"/>
    <property type="match status" value="2"/>
</dbReference>
<dbReference type="PANTHER" id="PTHR33619:SF3">
    <property type="entry name" value="POLYSACCHARIDE EXPORT PROTEIN GFCE-RELATED"/>
    <property type="match status" value="1"/>
</dbReference>
<keyword evidence="5" id="KW-1185">Reference proteome</keyword>
<evidence type="ECO:0000259" key="2">
    <source>
        <dbReference type="Pfam" id="PF02563"/>
    </source>
</evidence>
<dbReference type="AlphaFoldDB" id="H9U9R9"/>
<dbReference type="KEGG" id="fpe:Ferpe_0100"/>
<dbReference type="InterPro" id="IPR049712">
    <property type="entry name" value="Poly_export"/>
</dbReference>
<evidence type="ECO:0000313" key="4">
    <source>
        <dbReference type="EMBL" id="AFG34262.1"/>
    </source>
</evidence>
<dbReference type="RefSeq" id="WP_014450731.1">
    <property type="nucleotide sequence ID" value="NC_017095.1"/>
</dbReference>
<protein>
    <submittedName>
        <fullName evidence="4">Periplasmic protein involved in polysaccharide export</fullName>
    </submittedName>
</protein>
<dbReference type="HOGENOM" id="CLU_008711_0_0_0"/>
<dbReference type="PATRIC" id="fig|771875.3.peg.107"/>